<evidence type="ECO:0000256" key="1">
    <source>
        <dbReference type="ARBA" id="ARBA00022679"/>
    </source>
</evidence>
<dbReference type="AlphaFoldDB" id="A0A1V9GBT0"/>
<evidence type="ECO:0000259" key="3">
    <source>
        <dbReference type="Pfam" id="PF02709"/>
    </source>
</evidence>
<name>A0A1V9GBT0_9BACT</name>
<dbReference type="InterPro" id="IPR001173">
    <property type="entry name" value="Glyco_trans_2-like"/>
</dbReference>
<comment type="caution">
    <text evidence="4">The sequence shown here is derived from an EMBL/GenBank/DDBJ whole genome shotgun (WGS) entry which is preliminary data.</text>
</comment>
<feature type="domain" description="Galactosyltransferase C-terminal" evidence="3">
    <location>
        <begin position="162"/>
        <end position="234"/>
    </location>
</feature>
<evidence type="ECO:0000313" key="4">
    <source>
        <dbReference type="EMBL" id="OQP68017.1"/>
    </source>
</evidence>
<dbReference type="InterPro" id="IPR050834">
    <property type="entry name" value="Glycosyltransf_2"/>
</dbReference>
<dbReference type="GO" id="GO:0016740">
    <property type="term" value="F:transferase activity"/>
    <property type="evidence" value="ECO:0007669"/>
    <property type="project" value="UniProtKB-KW"/>
</dbReference>
<organism evidence="4 5">
    <name type="scientific">Niastella populi</name>
    <dbReference type="NCBI Taxonomy" id="550983"/>
    <lineage>
        <taxon>Bacteria</taxon>
        <taxon>Pseudomonadati</taxon>
        <taxon>Bacteroidota</taxon>
        <taxon>Chitinophagia</taxon>
        <taxon>Chitinophagales</taxon>
        <taxon>Chitinophagaceae</taxon>
        <taxon>Niastella</taxon>
    </lineage>
</organism>
<reference evidence="5" key="1">
    <citation type="submission" date="2016-04" db="EMBL/GenBank/DDBJ databases">
        <authorList>
            <person name="Chen L."/>
            <person name="Zhuang W."/>
            <person name="Wang G."/>
        </authorList>
    </citation>
    <scope>NUCLEOTIDE SEQUENCE [LARGE SCALE GENOMIC DNA]</scope>
    <source>
        <strain evidence="5">208</strain>
    </source>
</reference>
<dbReference type="PANTHER" id="PTHR43685:SF3">
    <property type="entry name" value="SLR2126 PROTEIN"/>
    <property type="match status" value="1"/>
</dbReference>
<proteinExistence type="predicted"/>
<dbReference type="SUPFAM" id="SSF53448">
    <property type="entry name" value="Nucleotide-diphospho-sugar transferases"/>
    <property type="match status" value="1"/>
</dbReference>
<gene>
    <name evidence="4" type="ORF">A4R26_11020</name>
</gene>
<evidence type="ECO:0000313" key="5">
    <source>
        <dbReference type="Proteomes" id="UP000192276"/>
    </source>
</evidence>
<protein>
    <submittedName>
        <fullName evidence="4">Glycosyl transferase family 2</fullName>
    </submittedName>
</protein>
<evidence type="ECO:0000259" key="2">
    <source>
        <dbReference type="Pfam" id="PF00535"/>
    </source>
</evidence>
<keyword evidence="1 4" id="KW-0808">Transferase</keyword>
<dbReference type="Gene3D" id="3.90.550.10">
    <property type="entry name" value="Spore Coat Polysaccharide Biosynthesis Protein SpsA, Chain A"/>
    <property type="match status" value="1"/>
</dbReference>
<dbReference type="STRING" id="550983.A4R26_11020"/>
<dbReference type="Pfam" id="PF02709">
    <property type="entry name" value="Glyco_transf_7C"/>
    <property type="match status" value="1"/>
</dbReference>
<dbReference type="Pfam" id="PF00535">
    <property type="entry name" value="Glycos_transf_2"/>
    <property type="match status" value="1"/>
</dbReference>
<dbReference type="OrthoDB" id="9801954at2"/>
<dbReference type="InterPro" id="IPR029044">
    <property type="entry name" value="Nucleotide-diphossugar_trans"/>
</dbReference>
<dbReference type="EMBL" id="LWBP01000002">
    <property type="protein sequence ID" value="OQP68017.1"/>
    <property type="molecule type" value="Genomic_DNA"/>
</dbReference>
<dbReference type="CDD" id="cd06420">
    <property type="entry name" value="GT2_Chondriotin_Pol_N"/>
    <property type="match status" value="1"/>
</dbReference>
<keyword evidence="5" id="KW-1185">Reference proteome</keyword>
<feature type="domain" description="Glycosyltransferase 2-like" evidence="2">
    <location>
        <begin position="9"/>
        <end position="123"/>
    </location>
</feature>
<accession>A0A1V9GBT0</accession>
<dbReference type="RefSeq" id="WP_081160222.1">
    <property type="nucleotide sequence ID" value="NZ_LWBP01000002.1"/>
</dbReference>
<dbReference type="InterPro" id="IPR027791">
    <property type="entry name" value="Galactosyl_T_C"/>
</dbReference>
<dbReference type="PANTHER" id="PTHR43685">
    <property type="entry name" value="GLYCOSYLTRANSFERASE"/>
    <property type="match status" value="1"/>
</dbReference>
<sequence length="267" mass="30464">MKHTPSCTLLIATYNWPAALEQTLLSIKRQVMLPSEVIIADDGSKEETTKLIAAYQTGFPVPLRHIWQPDEGFKLGQIRNKVIAAATGEYIIQIDGDLILHPSFVKDHVHAARPNHFIGGSRVLLSEALSQEIFKSKQAGISLFHKGVRNKFNALHAPAVARFIELFKKEKGLYNLRGCNMSFWRKDLLAVNGYNEQITGWGREDTELVIRLYNKGIQRVFFKLQGIVYHLYHKEYDRTSVLKNDEVVQEAIENKLTWCEKGVAQYL</sequence>
<dbReference type="Proteomes" id="UP000192276">
    <property type="component" value="Unassembled WGS sequence"/>
</dbReference>